<dbReference type="GeneID" id="33557874"/>
<keyword evidence="6" id="KW-0285">Flavoprotein</keyword>
<evidence type="ECO:0000256" key="5">
    <source>
        <dbReference type="ARBA" id="ARBA00022617"/>
    </source>
</evidence>
<dbReference type="InParanoid" id="A0A1Y1UGM8"/>
<evidence type="ECO:0000259" key="18">
    <source>
        <dbReference type="PROSITE" id="PS51349"/>
    </source>
</evidence>
<evidence type="ECO:0000313" key="19">
    <source>
        <dbReference type="EMBL" id="ORX36225.1"/>
    </source>
</evidence>
<evidence type="ECO:0000256" key="4">
    <source>
        <dbReference type="ARBA" id="ARBA00011881"/>
    </source>
</evidence>
<dbReference type="FunFam" id="3.20.20.70:FF:000062">
    <property type="entry name" value="Cytochrome b2, mitochondrial, putative"/>
    <property type="match status" value="1"/>
</dbReference>
<dbReference type="SUPFAM" id="SSF51395">
    <property type="entry name" value="FMN-linked oxidoreductases"/>
    <property type="match status" value="1"/>
</dbReference>
<evidence type="ECO:0000256" key="8">
    <source>
        <dbReference type="ARBA" id="ARBA00022723"/>
    </source>
</evidence>
<evidence type="ECO:0000256" key="11">
    <source>
        <dbReference type="ARBA" id="ARBA00023128"/>
    </source>
</evidence>
<dbReference type="STRING" id="4999.A0A1Y1UGM8"/>
<evidence type="ECO:0000256" key="3">
    <source>
        <dbReference type="ARBA" id="ARBA00004569"/>
    </source>
</evidence>
<proteinExistence type="inferred from homology"/>
<evidence type="ECO:0000256" key="16">
    <source>
        <dbReference type="ARBA" id="ARBA00068515"/>
    </source>
</evidence>
<dbReference type="PROSITE" id="PS50255">
    <property type="entry name" value="CYTOCHROME_B5_2"/>
    <property type="match status" value="1"/>
</dbReference>
<evidence type="ECO:0000313" key="20">
    <source>
        <dbReference type="Proteomes" id="UP000193218"/>
    </source>
</evidence>
<evidence type="ECO:0000256" key="9">
    <source>
        <dbReference type="ARBA" id="ARBA00023002"/>
    </source>
</evidence>
<name>A0A1Y1UGM8_9TREE</name>
<keyword evidence="7" id="KW-0288">FMN</keyword>
<evidence type="ECO:0000256" key="12">
    <source>
        <dbReference type="ARBA" id="ARBA00052399"/>
    </source>
</evidence>
<comment type="similarity">
    <text evidence="14">In the N-terminal section; belongs to the cytochrome b5 family.</text>
</comment>
<comment type="cofactor">
    <cofactor evidence="1">
        <name>FMN</name>
        <dbReference type="ChEBI" id="CHEBI:58210"/>
    </cofactor>
</comment>
<dbReference type="FunCoup" id="A0A1Y1UGM8">
    <property type="interactions" value="85"/>
</dbReference>
<dbReference type="PROSITE" id="PS51349">
    <property type="entry name" value="FMN_HYDROXY_ACID_DH_2"/>
    <property type="match status" value="1"/>
</dbReference>
<feature type="domain" description="FMN hydroxy acid dehydrogenase" evidence="18">
    <location>
        <begin position="174"/>
        <end position="554"/>
    </location>
</feature>
<dbReference type="Pfam" id="PF01070">
    <property type="entry name" value="FMN_dh"/>
    <property type="match status" value="1"/>
</dbReference>
<dbReference type="SMART" id="SM01117">
    <property type="entry name" value="Cyt-b5"/>
    <property type="match status" value="1"/>
</dbReference>
<comment type="cofactor">
    <cofactor evidence="2">
        <name>heme b</name>
        <dbReference type="ChEBI" id="CHEBI:60344"/>
    </cofactor>
</comment>
<dbReference type="GO" id="GO:0005758">
    <property type="term" value="C:mitochondrial intermembrane space"/>
    <property type="evidence" value="ECO:0007669"/>
    <property type="project" value="UniProtKB-SubCell"/>
</dbReference>
<keyword evidence="20" id="KW-1185">Reference proteome</keyword>
<keyword evidence="9" id="KW-0560">Oxidoreductase</keyword>
<comment type="subunit">
    <text evidence="4">Homotetramer.</text>
</comment>
<dbReference type="EMBL" id="NBSH01000008">
    <property type="protein sequence ID" value="ORX36225.1"/>
    <property type="molecule type" value="Genomic_DNA"/>
</dbReference>
<dbReference type="PANTHER" id="PTHR10578">
    <property type="entry name" value="S -2-HYDROXY-ACID OXIDASE-RELATED"/>
    <property type="match status" value="1"/>
</dbReference>
<dbReference type="InterPro" id="IPR013785">
    <property type="entry name" value="Aldolase_TIM"/>
</dbReference>
<evidence type="ECO:0000256" key="2">
    <source>
        <dbReference type="ARBA" id="ARBA00001970"/>
    </source>
</evidence>
<keyword evidence="10" id="KW-0408">Iron</keyword>
<evidence type="ECO:0000256" key="15">
    <source>
        <dbReference type="ARBA" id="ARBA00066458"/>
    </source>
</evidence>
<organism evidence="19 20">
    <name type="scientific">Kockovaella imperatae</name>
    <dbReference type="NCBI Taxonomy" id="4999"/>
    <lineage>
        <taxon>Eukaryota</taxon>
        <taxon>Fungi</taxon>
        <taxon>Dikarya</taxon>
        <taxon>Basidiomycota</taxon>
        <taxon>Agaricomycotina</taxon>
        <taxon>Tremellomycetes</taxon>
        <taxon>Tremellales</taxon>
        <taxon>Cuniculitremaceae</taxon>
        <taxon>Kockovaella</taxon>
    </lineage>
</organism>
<comment type="caution">
    <text evidence="19">The sequence shown here is derived from an EMBL/GenBank/DDBJ whole genome shotgun (WGS) entry which is preliminary data.</text>
</comment>
<dbReference type="InterPro" id="IPR000262">
    <property type="entry name" value="FMN-dep_DH"/>
</dbReference>
<evidence type="ECO:0000256" key="6">
    <source>
        <dbReference type="ARBA" id="ARBA00022630"/>
    </source>
</evidence>
<dbReference type="Gene3D" id="3.10.120.10">
    <property type="entry name" value="Cytochrome b5-like heme/steroid binding domain"/>
    <property type="match status" value="1"/>
</dbReference>
<evidence type="ECO:0000256" key="13">
    <source>
        <dbReference type="ARBA" id="ARBA00061137"/>
    </source>
</evidence>
<dbReference type="InterPro" id="IPR037396">
    <property type="entry name" value="FMN_HAD"/>
</dbReference>
<dbReference type="GO" id="GO:0046872">
    <property type="term" value="F:metal ion binding"/>
    <property type="evidence" value="ECO:0007669"/>
    <property type="project" value="UniProtKB-KW"/>
</dbReference>
<dbReference type="Pfam" id="PF00173">
    <property type="entry name" value="Cyt-b5"/>
    <property type="match status" value="1"/>
</dbReference>
<dbReference type="RefSeq" id="XP_021870326.1">
    <property type="nucleotide sequence ID" value="XM_022016065.1"/>
</dbReference>
<accession>A0A1Y1UGM8</accession>
<evidence type="ECO:0000256" key="7">
    <source>
        <dbReference type="ARBA" id="ARBA00022643"/>
    </source>
</evidence>
<dbReference type="InterPro" id="IPR037458">
    <property type="entry name" value="L-MDH/L-LDH_FMN-bd"/>
</dbReference>
<feature type="domain" description="Cytochrome b5 heme-binding" evidence="17">
    <location>
        <begin position="77"/>
        <end position="155"/>
    </location>
</feature>
<dbReference type="Gene3D" id="3.20.20.70">
    <property type="entry name" value="Aldolase class I"/>
    <property type="match status" value="1"/>
</dbReference>
<keyword evidence="5" id="KW-0349">Heme</keyword>
<keyword evidence="11" id="KW-0496">Mitochondrion</keyword>
<dbReference type="AlphaFoldDB" id="A0A1Y1UGM8"/>
<reference evidence="19 20" key="1">
    <citation type="submission" date="2017-03" db="EMBL/GenBank/DDBJ databases">
        <title>Widespread Adenine N6-methylation of Active Genes in Fungi.</title>
        <authorList>
            <consortium name="DOE Joint Genome Institute"/>
            <person name="Mondo S.J."/>
            <person name="Dannebaum R.O."/>
            <person name="Kuo R.C."/>
            <person name="Louie K.B."/>
            <person name="Bewick A.J."/>
            <person name="Labutti K."/>
            <person name="Haridas S."/>
            <person name="Kuo A."/>
            <person name="Salamov A."/>
            <person name="Ahrendt S.R."/>
            <person name="Lau R."/>
            <person name="Bowen B.P."/>
            <person name="Lipzen A."/>
            <person name="Sullivan W."/>
            <person name="Andreopoulos W.B."/>
            <person name="Clum A."/>
            <person name="Lindquist E."/>
            <person name="Daum C."/>
            <person name="Northen T.R."/>
            <person name="Ramamoorthy G."/>
            <person name="Schmitz R.J."/>
            <person name="Gryganskyi A."/>
            <person name="Culley D."/>
            <person name="Magnuson J."/>
            <person name="James T.Y."/>
            <person name="O'Malley M.A."/>
            <person name="Stajich J.E."/>
            <person name="Spatafora J.W."/>
            <person name="Visel A."/>
            <person name="Grigoriev I.V."/>
        </authorList>
    </citation>
    <scope>NUCLEOTIDE SEQUENCE [LARGE SCALE GENOMIC DNA]</scope>
    <source>
        <strain evidence="19 20">NRRL Y-17943</strain>
    </source>
</reference>
<gene>
    <name evidence="19" type="ORF">BD324DRAFT_627962</name>
</gene>
<dbReference type="GO" id="GO:0004460">
    <property type="term" value="F:L-lactate dehydrogenase (cytochrome) activity"/>
    <property type="evidence" value="ECO:0007669"/>
    <property type="project" value="UniProtKB-EC"/>
</dbReference>
<evidence type="ECO:0000256" key="14">
    <source>
        <dbReference type="ARBA" id="ARBA00061589"/>
    </source>
</evidence>
<comment type="similarity">
    <text evidence="13">In the C-terminal section; belongs to the FMN-dependent alpha-hydroxy acid dehydrogenase family.</text>
</comment>
<evidence type="ECO:0000256" key="10">
    <source>
        <dbReference type="ARBA" id="ARBA00023004"/>
    </source>
</evidence>
<dbReference type="OrthoDB" id="1925334at2759"/>
<dbReference type="SUPFAM" id="SSF55856">
    <property type="entry name" value="Cytochrome b5-like heme/steroid binding domain"/>
    <property type="match status" value="1"/>
</dbReference>
<comment type="subcellular location">
    <subcellularLocation>
        <location evidence="3">Mitochondrion intermembrane space</location>
    </subcellularLocation>
</comment>
<comment type="catalytic activity">
    <reaction evidence="12">
        <text>(S)-lactate + 2 Fe(III)-[cytochrome c] = 2 Fe(II)-[cytochrome c] + pyruvate + 2 H(+)</text>
        <dbReference type="Rhea" id="RHEA:19909"/>
        <dbReference type="Rhea" id="RHEA-COMP:10350"/>
        <dbReference type="Rhea" id="RHEA-COMP:14399"/>
        <dbReference type="ChEBI" id="CHEBI:15361"/>
        <dbReference type="ChEBI" id="CHEBI:15378"/>
        <dbReference type="ChEBI" id="CHEBI:16651"/>
        <dbReference type="ChEBI" id="CHEBI:29033"/>
        <dbReference type="ChEBI" id="CHEBI:29034"/>
        <dbReference type="EC" id="1.1.2.3"/>
    </reaction>
    <physiologicalReaction direction="left-to-right" evidence="12">
        <dbReference type="Rhea" id="RHEA:19910"/>
    </physiologicalReaction>
</comment>
<dbReference type="InterPro" id="IPR001199">
    <property type="entry name" value="Cyt_B5-like_heme/steroid-bd"/>
</dbReference>
<dbReference type="EC" id="1.1.2.3" evidence="15"/>
<keyword evidence="8" id="KW-0479">Metal-binding</keyword>
<dbReference type="Proteomes" id="UP000193218">
    <property type="component" value="Unassembled WGS sequence"/>
</dbReference>
<sequence length="556" mass="60346">MSRSTVRLLRGLRSTRGNVLKWSRGCHSDFRGVPPLRHAEVGSLIVLSLATLYFGAQTIKLDSSFDPSPPNDRSTGFGLIPFAEVQKHCTEDDCWVVIDGKVYDLTKFAAEAHPGGSGPILQFAGRDATTVFQSIHPPGVIEHMLDPSALQGTVDPTTLPPSTQRTATEVEREITLGEIVGLPDFEEAARRKLSAKAWAYMSAGATDMYTLDLNRSSFNKILFRPRVLVDVDKVDSSTVMLGQPTSMPIFLSPTGMAGLAHPDGEKLLTAAAGECEAIYMISTNASDPLQDIVNARQSRTQPLFMQLYVDRNRPKSEALIHKINDLGLKAIFVTVDAAAPGKREADERSLAEIEASQAGEIPGVSGGKMARDRKGGGIARAKGGFIDPTLNWNDIAWLRRHTNLPIGLKGVQSVEDCVKAVEMGVEAIYLSNHGGRALDGSEPALYTLLELRKHRPDVFDKVEVYLDGGVRRGTDVIKAICLGAKGVGLGRPILYSMTYGKDGIVHALESEGLRYPSVGADVAVLRDEIHTTMKLLGVTRLDQLGPHLVRLIREPD</sequence>
<dbReference type="CDD" id="cd02922">
    <property type="entry name" value="FCB2_FMN"/>
    <property type="match status" value="1"/>
</dbReference>
<dbReference type="InterPro" id="IPR036400">
    <property type="entry name" value="Cyt_B5-like_heme/steroid_sf"/>
</dbReference>
<evidence type="ECO:0000259" key="17">
    <source>
        <dbReference type="PROSITE" id="PS50255"/>
    </source>
</evidence>
<dbReference type="PANTHER" id="PTHR10578:SF104">
    <property type="entry name" value="CYTOCHROME B2, MITOCHONDRIAL-RELATED"/>
    <property type="match status" value="1"/>
</dbReference>
<evidence type="ECO:0000256" key="1">
    <source>
        <dbReference type="ARBA" id="ARBA00001917"/>
    </source>
</evidence>
<protein>
    <recommendedName>
        <fullName evidence="16">L-lactate dehydrogenase (cytochrome)</fullName>
        <ecNumber evidence="15">1.1.2.3</ecNumber>
    </recommendedName>
</protein>